<dbReference type="GO" id="GO:0004146">
    <property type="term" value="F:dihydrofolate reductase activity"/>
    <property type="evidence" value="ECO:0007669"/>
    <property type="project" value="UniProtKB-EC"/>
</dbReference>
<dbReference type="Pfam" id="PF01872">
    <property type="entry name" value="RibD_C"/>
    <property type="match status" value="1"/>
</dbReference>
<dbReference type="GO" id="GO:0009231">
    <property type="term" value="P:riboflavin biosynthetic process"/>
    <property type="evidence" value="ECO:0007669"/>
    <property type="project" value="InterPro"/>
</dbReference>
<accession>A0A6J4U0Q4</accession>
<dbReference type="InterPro" id="IPR002734">
    <property type="entry name" value="RibDG_C"/>
</dbReference>
<dbReference type="Gene3D" id="3.40.430.10">
    <property type="entry name" value="Dihydrofolate Reductase, subunit A"/>
    <property type="match status" value="1"/>
</dbReference>
<reference evidence="2" key="1">
    <citation type="submission" date="2020-02" db="EMBL/GenBank/DDBJ databases">
        <authorList>
            <person name="Meier V. D."/>
        </authorList>
    </citation>
    <scope>NUCLEOTIDE SEQUENCE</scope>
    <source>
        <strain evidence="2">AVDCRST_MAG85</strain>
    </source>
</reference>
<dbReference type="PANTHER" id="PTHR38011">
    <property type="entry name" value="DIHYDROFOLATE REDUCTASE FAMILY PROTEIN (AFU_ORTHOLOGUE AFUA_8G06820)"/>
    <property type="match status" value="1"/>
</dbReference>
<name>A0A6J4U0Q4_9ACTN</name>
<feature type="domain" description="Bacterial bifunctional deaminase-reductase C-terminal" evidence="1">
    <location>
        <begin position="2"/>
        <end position="186"/>
    </location>
</feature>
<dbReference type="InterPro" id="IPR024072">
    <property type="entry name" value="DHFR-like_dom_sf"/>
</dbReference>
<dbReference type="SUPFAM" id="SSF53597">
    <property type="entry name" value="Dihydrofolate reductase-like"/>
    <property type="match status" value="1"/>
</dbReference>
<evidence type="ECO:0000259" key="1">
    <source>
        <dbReference type="Pfam" id="PF01872"/>
    </source>
</evidence>
<dbReference type="AlphaFoldDB" id="A0A6J4U0Q4"/>
<dbReference type="EMBL" id="CADCVT010000488">
    <property type="protein sequence ID" value="CAA9537730.1"/>
    <property type="molecule type" value="Genomic_DNA"/>
</dbReference>
<dbReference type="EC" id="1.5.1.3" evidence="2"/>
<gene>
    <name evidence="2" type="ORF">AVDCRST_MAG85-4293</name>
</gene>
<dbReference type="GO" id="GO:0008703">
    <property type="term" value="F:5-amino-6-(5-phosphoribosylamino)uracil reductase activity"/>
    <property type="evidence" value="ECO:0007669"/>
    <property type="project" value="InterPro"/>
</dbReference>
<protein>
    <submittedName>
        <fullName evidence="2">Dihydrofolate reductase</fullName>
        <ecNumber evidence="2">1.5.1.3</ecNumber>
    </submittedName>
</protein>
<dbReference type="InterPro" id="IPR050765">
    <property type="entry name" value="Riboflavin_Biosynth_HTPR"/>
</dbReference>
<keyword evidence="2" id="KW-0560">Oxidoreductase</keyword>
<sequence length="214" mass="22773">MKLTVTTFQTLDGVMQAPGGPEEDPAGGFEHGGWLVPHADAEMGAFMDETFRAAEAFLLGRFTYETFAAYWPKMDDPDDTVATKLNTLPKHVVSRTLRDEDLTWEGASLLGEDVVARVTDLKAQPGGELQVHGSAGLVQTLLHHGLVDELRLLTFPVVLGSGKRLFGEGTVPAGVKLTDTRTTSAGTIISVYAVEGRPGYGTFALDVEGSAPAA</sequence>
<proteinExistence type="predicted"/>
<dbReference type="PANTHER" id="PTHR38011:SF2">
    <property type="entry name" value="BIFUNCTIONAL DEAMINASE-REDUCTASE DOMAIN PROTEIN"/>
    <property type="match status" value="1"/>
</dbReference>
<evidence type="ECO:0000313" key="2">
    <source>
        <dbReference type="EMBL" id="CAA9537730.1"/>
    </source>
</evidence>
<organism evidence="2">
    <name type="scientific">uncultured Solirubrobacteraceae bacterium</name>
    <dbReference type="NCBI Taxonomy" id="1162706"/>
    <lineage>
        <taxon>Bacteria</taxon>
        <taxon>Bacillati</taxon>
        <taxon>Actinomycetota</taxon>
        <taxon>Thermoleophilia</taxon>
        <taxon>Solirubrobacterales</taxon>
        <taxon>Solirubrobacteraceae</taxon>
        <taxon>environmental samples</taxon>
    </lineage>
</organism>